<feature type="region of interest" description="Disordered" evidence="1">
    <location>
        <begin position="1"/>
        <end position="75"/>
    </location>
</feature>
<sequence length="75" mass="8246">GWLAASLGRDEHESRRVRGRTRTPGQAPAPRRGPQDPHRPCRVRRLGAHPAAALPRRQPGRVDPPKDHQGPGKSV</sequence>
<protein>
    <submittedName>
        <fullName evidence="2">Uncharacterized protein</fullName>
    </submittedName>
</protein>
<organism evidence="2">
    <name type="scientific">uncultured Propionibacteriaceae bacterium</name>
    <dbReference type="NCBI Taxonomy" id="257457"/>
    <lineage>
        <taxon>Bacteria</taxon>
        <taxon>Bacillati</taxon>
        <taxon>Actinomycetota</taxon>
        <taxon>Actinomycetes</taxon>
        <taxon>Propionibacteriales</taxon>
        <taxon>Propionibacteriaceae</taxon>
        <taxon>environmental samples</taxon>
    </lineage>
</organism>
<accession>A0A6J4PDJ6</accession>
<evidence type="ECO:0000313" key="2">
    <source>
        <dbReference type="EMBL" id="CAA9412991.1"/>
    </source>
</evidence>
<feature type="non-terminal residue" evidence="2">
    <location>
        <position position="75"/>
    </location>
</feature>
<feature type="compositionally biased region" description="Basic and acidic residues" evidence="1">
    <location>
        <begin position="63"/>
        <end position="75"/>
    </location>
</feature>
<proteinExistence type="predicted"/>
<dbReference type="EMBL" id="CADCUO010000203">
    <property type="protein sequence ID" value="CAA9412991.1"/>
    <property type="molecule type" value="Genomic_DNA"/>
</dbReference>
<evidence type="ECO:0000256" key="1">
    <source>
        <dbReference type="SAM" id="MobiDB-lite"/>
    </source>
</evidence>
<dbReference type="AlphaFoldDB" id="A0A6J4PDJ6"/>
<name>A0A6J4PDJ6_9ACTN</name>
<feature type="non-terminal residue" evidence="2">
    <location>
        <position position="1"/>
    </location>
</feature>
<gene>
    <name evidence="2" type="ORF">AVDCRST_MAG75-2879</name>
</gene>
<reference evidence="2" key="1">
    <citation type="submission" date="2020-02" db="EMBL/GenBank/DDBJ databases">
        <authorList>
            <person name="Meier V. D."/>
        </authorList>
    </citation>
    <scope>NUCLEOTIDE SEQUENCE</scope>
    <source>
        <strain evidence="2">AVDCRST_MAG75</strain>
    </source>
</reference>